<dbReference type="SUPFAM" id="SSF56219">
    <property type="entry name" value="DNase I-like"/>
    <property type="match status" value="1"/>
</dbReference>
<evidence type="ECO:0000313" key="4">
    <source>
        <dbReference type="Proteomes" id="UP001295444"/>
    </source>
</evidence>
<dbReference type="PANTHER" id="PTHR19446">
    <property type="entry name" value="REVERSE TRANSCRIPTASES"/>
    <property type="match status" value="1"/>
</dbReference>
<dbReference type="Pfam" id="PF03372">
    <property type="entry name" value="Exo_endo_phos"/>
    <property type="match status" value="1"/>
</dbReference>
<protein>
    <recommendedName>
        <fullName evidence="2">Endonuclease/exonuclease/phosphatase domain-containing protein</fullName>
    </recommendedName>
</protein>
<gene>
    <name evidence="3" type="ORF">PECUL_23A014690</name>
</gene>
<feature type="domain" description="Endonuclease/exonuclease/phosphatase" evidence="2">
    <location>
        <begin position="11"/>
        <end position="234"/>
    </location>
</feature>
<proteinExistence type="predicted"/>
<dbReference type="CDD" id="cd09076">
    <property type="entry name" value="L1-EN"/>
    <property type="match status" value="1"/>
</dbReference>
<dbReference type="InterPro" id="IPR036691">
    <property type="entry name" value="Endo/exonu/phosph_ase_sf"/>
</dbReference>
<dbReference type="EMBL" id="OW240917">
    <property type="protein sequence ID" value="CAH2299480.1"/>
    <property type="molecule type" value="Genomic_DNA"/>
</dbReference>
<dbReference type="Proteomes" id="UP001295444">
    <property type="component" value="Chromosome 06"/>
</dbReference>
<accession>A0AAD1SGK7</accession>
<dbReference type="Gene3D" id="3.60.10.10">
    <property type="entry name" value="Endonuclease/exonuclease/phosphatase"/>
    <property type="match status" value="1"/>
</dbReference>
<dbReference type="InterPro" id="IPR005135">
    <property type="entry name" value="Endo/exonuclease/phosphatase"/>
</dbReference>
<feature type="region of interest" description="Disordered" evidence="1">
    <location>
        <begin position="473"/>
        <end position="493"/>
    </location>
</feature>
<name>A0AAD1SGK7_PELCU</name>
<sequence length="510" mass="58140">MAYQPAPLPVLTLNCRGLNIPERRTHLLLELRKRHALVAMLQETHFRSGASPTLRNKFYPTNHFCNHPTARKAGVATLLSADLEFQTLDTVADTQGRYLFLKGAIAGKLYTFANIYVPNKRQAMFLKNALAKLNDFSEGILILGGDFNVPLDPILDSSTGHSSISQLHLRAIRRTLGNMDLADCWRTLNPSAKDFTYYSAIHDRYFRIDYLFIRQAGLSRIESAKIEPATWSDHGPVVVELESPLFRPSRWTWRLNETLLLDPGTREQVSQALTHYFQDNASPDISPITIWEAHKSVLRGTLIRIATHKKKTVMKEMANLYRRITELESQHKRSLLVETYRDLMQPRRQLKELLMKRHHRSLQRSKAFFYTHANKGGRYLARLLRGQIPRTQVRKLKLTSGVTSTLPVDIAGEFQLFYRSLYNLDAEDTQMHTALIMARTREYLQDTVDSVISPDTATDLETQITEEELAAPLKAAKKGKAPGPDGFSSYRGLPRLSMRSRMGVALEQNP</sequence>
<dbReference type="AlphaFoldDB" id="A0AAD1SGK7"/>
<evidence type="ECO:0000259" key="2">
    <source>
        <dbReference type="Pfam" id="PF03372"/>
    </source>
</evidence>
<keyword evidence="4" id="KW-1185">Reference proteome</keyword>
<reference evidence="3" key="1">
    <citation type="submission" date="2022-03" db="EMBL/GenBank/DDBJ databases">
        <authorList>
            <person name="Alioto T."/>
            <person name="Alioto T."/>
            <person name="Gomez Garrido J."/>
        </authorList>
    </citation>
    <scope>NUCLEOTIDE SEQUENCE</scope>
</reference>
<evidence type="ECO:0000313" key="3">
    <source>
        <dbReference type="EMBL" id="CAH2299480.1"/>
    </source>
</evidence>
<dbReference type="GO" id="GO:0003824">
    <property type="term" value="F:catalytic activity"/>
    <property type="evidence" value="ECO:0007669"/>
    <property type="project" value="InterPro"/>
</dbReference>
<organism evidence="3 4">
    <name type="scientific">Pelobates cultripes</name>
    <name type="common">Western spadefoot toad</name>
    <dbReference type="NCBI Taxonomy" id="61616"/>
    <lineage>
        <taxon>Eukaryota</taxon>
        <taxon>Metazoa</taxon>
        <taxon>Chordata</taxon>
        <taxon>Craniata</taxon>
        <taxon>Vertebrata</taxon>
        <taxon>Euteleostomi</taxon>
        <taxon>Amphibia</taxon>
        <taxon>Batrachia</taxon>
        <taxon>Anura</taxon>
        <taxon>Pelobatoidea</taxon>
        <taxon>Pelobatidae</taxon>
        <taxon>Pelobates</taxon>
    </lineage>
</organism>
<evidence type="ECO:0000256" key="1">
    <source>
        <dbReference type="SAM" id="MobiDB-lite"/>
    </source>
</evidence>